<keyword evidence="3" id="KW-1185">Reference proteome</keyword>
<keyword evidence="1" id="KW-0812">Transmembrane</keyword>
<feature type="transmembrane region" description="Helical" evidence="1">
    <location>
        <begin position="41"/>
        <end position="66"/>
    </location>
</feature>
<dbReference type="EMBL" id="SRJC01000001">
    <property type="protein sequence ID" value="TGB03759.1"/>
    <property type="molecule type" value="Genomic_DNA"/>
</dbReference>
<protein>
    <recommendedName>
        <fullName evidence="4">DUF2178 domain-containing protein</fullName>
    </recommendedName>
</protein>
<sequence length="189" mass="21842">MENTELKRLRKRQYRNMNLMMVLVGIVGILMGNYVSSKTGYMMLEIFIAIALCFEAYGFFTGRYIATSDTKKLMAYEKERLGEREFRREKRMSLVAQAFVMIIIGFQYVMTPPDTSFIPMDFAWVVLVLLLVMAIMMNFSMRSRAKRIDSDQPVQGKAVRKNTFKIALLTGAVFFITSLVLVFIMISMI</sequence>
<name>A0A4Z0H197_9BACI</name>
<evidence type="ECO:0000256" key="1">
    <source>
        <dbReference type="SAM" id="Phobius"/>
    </source>
</evidence>
<proteinExistence type="predicted"/>
<accession>A0A4Z0H197</accession>
<feature type="transmembrane region" description="Helical" evidence="1">
    <location>
        <begin position="162"/>
        <end position="186"/>
    </location>
</feature>
<dbReference type="STRING" id="192814.GCA_900166575_00649"/>
<evidence type="ECO:0000313" key="2">
    <source>
        <dbReference type="EMBL" id="TGB03759.1"/>
    </source>
</evidence>
<evidence type="ECO:0008006" key="4">
    <source>
        <dbReference type="Google" id="ProtNLM"/>
    </source>
</evidence>
<keyword evidence="1" id="KW-0472">Membrane</keyword>
<feature type="transmembrane region" description="Helical" evidence="1">
    <location>
        <begin position="92"/>
        <end position="110"/>
    </location>
</feature>
<dbReference type="RefSeq" id="WP_135326471.1">
    <property type="nucleotide sequence ID" value="NZ_SRJC01000001.1"/>
</dbReference>
<organism evidence="2 3">
    <name type="scientific">Halobacillus salinus</name>
    <dbReference type="NCBI Taxonomy" id="192814"/>
    <lineage>
        <taxon>Bacteria</taxon>
        <taxon>Bacillati</taxon>
        <taxon>Bacillota</taxon>
        <taxon>Bacilli</taxon>
        <taxon>Bacillales</taxon>
        <taxon>Bacillaceae</taxon>
        <taxon>Halobacillus</taxon>
    </lineage>
</organism>
<comment type="caution">
    <text evidence="2">The sequence shown here is derived from an EMBL/GenBank/DDBJ whole genome shotgun (WGS) entry which is preliminary data.</text>
</comment>
<evidence type="ECO:0000313" key="3">
    <source>
        <dbReference type="Proteomes" id="UP000297982"/>
    </source>
</evidence>
<feature type="transmembrane region" description="Helical" evidence="1">
    <location>
        <begin position="122"/>
        <end position="141"/>
    </location>
</feature>
<reference evidence="2 3" key="1">
    <citation type="journal article" date="2003" name="Int. J. Syst. Evol. Microbiol.">
        <title>Halobacillus salinus sp. nov., isolated from a salt lake on the coast of the East Sea in Korea.</title>
        <authorList>
            <person name="Yoon J.H."/>
            <person name="Kang K.H."/>
            <person name="Park Y.H."/>
        </authorList>
    </citation>
    <scope>NUCLEOTIDE SEQUENCE [LARGE SCALE GENOMIC DNA]</scope>
    <source>
        <strain evidence="2 3">HSL-3</strain>
    </source>
</reference>
<dbReference type="Proteomes" id="UP000297982">
    <property type="component" value="Unassembled WGS sequence"/>
</dbReference>
<dbReference type="AlphaFoldDB" id="A0A4Z0H197"/>
<feature type="transmembrane region" description="Helical" evidence="1">
    <location>
        <begin position="17"/>
        <end position="35"/>
    </location>
</feature>
<gene>
    <name evidence="2" type="ORF">E4663_01775</name>
</gene>
<keyword evidence="1" id="KW-1133">Transmembrane helix</keyword>